<dbReference type="EMBL" id="CP017634">
    <property type="protein sequence ID" value="ATW27528.1"/>
    <property type="molecule type" value="Genomic_DNA"/>
</dbReference>
<name>A0A3G1KYH6_FORW1</name>
<dbReference type="InterPro" id="IPR036105">
    <property type="entry name" value="DiNase_FeMo-co_biosyn_sf"/>
</dbReference>
<protein>
    <recommendedName>
        <fullName evidence="3">Dinitrogenase iron-molybdenum cofactor biosynthesis domain-containing protein</fullName>
    </recommendedName>
</protein>
<dbReference type="OrthoDB" id="280278at2"/>
<keyword evidence="2" id="KW-1185">Reference proteome</keyword>
<evidence type="ECO:0008006" key="3">
    <source>
        <dbReference type="Google" id="ProtNLM"/>
    </source>
</evidence>
<dbReference type="KEGG" id="fwa:DCMF_24705"/>
<evidence type="ECO:0000313" key="1">
    <source>
        <dbReference type="EMBL" id="ATW27528.1"/>
    </source>
</evidence>
<dbReference type="Proteomes" id="UP000323521">
    <property type="component" value="Chromosome"/>
</dbReference>
<dbReference type="AlphaFoldDB" id="A0A3G1KYH6"/>
<reference evidence="1 2" key="1">
    <citation type="submission" date="2016-10" db="EMBL/GenBank/DDBJ databases">
        <title>Complete Genome Sequence of Peptococcaceae strain DCMF.</title>
        <authorList>
            <person name="Edwards R.J."/>
            <person name="Holland S.I."/>
            <person name="Deshpande N.P."/>
            <person name="Wong Y.K."/>
            <person name="Ertan H."/>
            <person name="Manefield M."/>
            <person name="Russell T.L."/>
            <person name="Lee M.J."/>
        </authorList>
    </citation>
    <scope>NUCLEOTIDE SEQUENCE [LARGE SCALE GENOMIC DNA]</scope>
    <source>
        <strain evidence="1 2">DCMF</strain>
    </source>
</reference>
<dbReference type="SUPFAM" id="SSF53146">
    <property type="entry name" value="Nitrogenase accessory factor-like"/>
    <property type="match status" value="1"/>
</dbReference>
<dbReference type="Gene3D" id="3.30.420.130">
    <property type="entry name" value="Dinitrogenase iron-molybdenum cofactor biosynthesis domain"/>
    <property type="match status" value="1"/>
</dbReference>
<dbReference type="RefSeq" id="WP_148136896.1">
    <property type="nucleotide sequence ID" value="NZ_CP017634.1"/>
</dbReference>
<accession>A0A3G1KYH6</accession>
<sequence length="112" mass="12527">MTLAIAVFDDRVSVTLDNCTQLLLVAFKDNLVCHTRPIPINGDFPLELVRRLKEEAVETLVCGAVSNSLRQLIETSGIKIVPWISGSVEQVLQAFRTDTLENLLMPGCCRRW</sequence>
<gene>
    <name evidence="1" type="ORF">DCMF_24705</name>
</gene>
<organism evidence="1 2">
    <name type="scientific">Formimonas warabiya</name>
    <dbReference type="NCBI Taxonomy" id="1761012"/>
    <lineage>
        <taxon>Bacteria</taxon>
        <taxon>Bacillati</taxon>
        <taxon>Bacillota</taxon>
        <taxon>Clostridia</taxon>
        <taxon>Eubacteriales</taxon>
        <taxon>Peptococcaceae</taxon>
        <taxon>Candidatus Formimonas</taxon>
    </lineage>
</organism>
<evidence type="ECO:0000313" key="2">
    <source>
        <dbReference type="Proteomes" id="UP000323521"/>
    </source>
</evidence>
<proteinExistence type="predicted"/>